<evidence type="ECO:0008006" key="2">
    <source>
        <dbReference type="Google" id="ProtNLM"/>
    </source>
</evidence>
<accession>A0A2N9FED1</accession>
<dbReference type="EMBL" id="OIVN01000781">
    <property type="protein sequence ID" value="SPC85498.1"/>
    <property type="molecule type" value="Genomic_DNA"/>
</dbReference>
<protein>
    <recommendedName>
        <fullName evidence="2">Transport and Golgi organization protein 2 homolog</fullName>
    </recommendedName>
</protein>
<organism evidence="1">
    <name type="scientific">Fagus sylvatica</name>
    <name type="common">Beechnut</name>
    <dbReference type="NCBI Taxonomy" id="28930"/>
    <lineage>
        <taxon>Eukaryota</taxon>
        <taxon>Viridiplantae</taxon>
        <taxon>Streptophyta</taxon>
        <taxon>Embryophyta</taxon>
        <taxon>Tracheophyta</taxon>
        <taxon>Spermatophyta</taxon>
        <taxon>Magnoliopsida</taxon>
        <taxon>eudicotyledons</taxon>
        <taxon>Gunneridae</taxon>
        <taxon>Pentapetalae</taxon>
        <taxon>rosids</taxon>
        <taxon>fabids</taxon>
        <taxon>Fagales</taxon>
        <taxon>Fagaceae</taxon>
        <taxon>Fagus</taxon>
    </lineage>
</organism>
<sequence length="368" mass="41786">MSLSTFQWAQEATWQDQVVAQNRQCRSGSNLCRDRTFEDCQVVVQNCKVQITKKIYNSYATKKLNMCIAVFLWQAHPLYPLILLLNRDEYHSRPTRQLEWWEGDEILGGRDELAGGTWLACSRDGRVAFLTNVREVQSLPEAKSRGDLPVRFLQSKKKPMEFAEEVAKEMDQYNGFNLILIDLCCKTMVYVTNRAKEDNKFVTEVSTGIHVLTNASLDSPWPKAQRLGNSFKELLEKYGEEELPMKEMVEKLMTNTVKDDESMLPHIFPPEREYHLSSIFVDTNSPLGPYGTRSTSALFVKATGEVGFYERHLENELWKEQAVTYQIKESMASCTCATITTLAKGPASPCGSHILRACARIAATVLAT</sequence>
<reference evidence="1" key="1">
    <citation type="submission" date="2018-02" db="EMBL/GenBank/DDBJ databases">
        <authorList>
            <person name="Cohen D.B."/>
            <person name="Kent A.D."/>
        </authorList>
    </citation>
    <scope>NUCLEOTIDE SEQUENCE</scope>
</reference>
<proteinExistence type="predicted"/>
<dbReference type="Pfam" id="PF05742">
    <property type="entry name" value="TANGO2"/>
    <property type="match status" value="1"/>
</dbReference>
<evidence type="ECO:0000313" key="1">
    <source>
        <dbReference type="EMBL" id="SPC85498.1"/>
    </source>
</evidence>
<gene>
    <name evidence="1" type="ORF">FSB_LOCUS13380</name>
</gene>
<dbReference type="InterPro" id="IPR008551">
    <property type="entry name" value="TANGO2"/>
</dbReference>
<dbReference type="AlphaFoldDB" id="A0A2N9FED1"/>
<name>A0A2N9FED1_FAGSY</name>
<dbReference type="PANTHER" id="PTHR17985:SF16">
    <property type="entry name" value="TRANSPORT_GOLGI ORGANIZATION-LIKE PROTEIN (DUF833)"/>
    <property type="match status" value="1"/>
</dbReference>
<dbReference type="PANTHER" id="PTHR17985">
    <property type="entry name" value="SER/THR-RICH PROTEIN T10 IN DGCR REGION"/>
    <property type="match status" value="1"/>
</dbReference>